<dbReference type="STRING" id="123214.PERMA_1313"/>
<dbReference type="Gene3D" id="3.40.50.300">
    <property type="entry name" value="P-loop containing nucleotide triphosphate hydrolases"/>
    <property type="match status" value="1"/>
</dbReference>
<evidence type="ECO:0000313" key="1">
    <source>
        <dbReference type="EMBL" id="ACO03729.1"/>
    </source>
</evidence>
<dbReference type="InterPro" id="IPR008868">
    <property type="entry name" value="TniB"/>
</dbReference>
<dbReference type="OrthoDB" id="14765at2"/>
<dbReference type="HOGENOM" id="CLU_067529_2_0_0"/>
<dbReference type="eggNOG" id="COG2842">
    <property type="taxonomic scope" value="Bacteria"/>
</dbReference>
<protein>
    <submittedName>
        <fullName evidence="1">Putative transposon, transposition helper protein C</fullName>
    </submittedName>
</protein>
<gene>
    <name evidence="1" type="ordered locus">PERMA_1313</name>
</gene>
<sequence length="303" mass="35225">MGLYDFDKEYLKFLEKKTKEKLYASDKIRINYIKSEKFVYYPKAKRIIEKLNNLMNEPPRSRMPNLLLVGESNNGKTSIIKKFHDLNPPIEEIEAAQIPVVMVQAPPRPDIKALYNYIFMSLNIEVRKSETLSLQEEKIVYFFKVFKVRMLIIDEIHNILSGNFSKQREFMNAIKNLSNILKIPIVLAGIIEAVNAVSTDKQISSRFRPVYLERWSFNKNYIGLLLSLEKTLPLRKPSYIHKNMQLANKILTYSEGLIGEIVEIVNLMAINAIKTGKEKISEEDLKEIDYIPLSQSRDIIHLN</sequence>
<dbReference type="PaxDb" id="123214-PERMA_1313"/>
<reference evidence="1 2" key="1">
    <citation type="journal article" date="2009" name="J. Bacteriol.">
        <title>Complete and draft genome sequences of six members of the Aquificales.</title>
        <authorList>
            <person name="Reysenbach A.L."/>
            <person name="Hamamura N."/>
            <person name="Podar M."/>
            <person name="Griffiths E."/>
            <person name="Ferreira S."/>
            <person name="Hochstein R."/>
            <person name="Heidelberg J."/>
            <person name="Johnson J."/>
            <person name="Mead D."/>
            <person name="Pohorille A."/>
            <person name="Sarmiento M."/>
            <person name="Schweighofer K."/>
            <person name="Seshadri R."/>
            <person name="Voytek M.A."/>
        </authorList>
    </citation>
    <scope>NUCLEOTIDE SEQUENCE [LARGE SCALE GENOMIC DNA]</scope>
    <source>
        <strain evidence="2">DSM 14350 / EX-H1</strain>
    </source>
</reference>
<accession>C0QQY8</accession>
<dbReference type="KEGG" id="pmx:PERMA_1313"/>
<dbReference type="Proteomes" id="UP000001366">
    <property type="component" value="Chromosome"/>
</dbReference>
<name>C0QQY8_PERMH</name>
<evidence type="ECO:0000313" key="2">
    <source>
        <dbReference type="Proteomes" id="UP000001366"/>
    </source>
</evidence>
<keyword evidence="2" id="KW-1185">Reference proteome</keyword>
<dbReference type="InterPro" id="IPR027417">
    <property type="entry name" value="P-loop_NTPase"/>
</dbReference>
<proteinExistence type="predicted"/>
<dbReference type="AlphaFoldDB" id="C0QQY8"/>
<organism evidence="1 2">
    <name type="scientific">Persephonella marina (strain DSM 14350 / EX-H1)</name>
    <dbReference type="NCBI Taxonomy" id="123214"/>
    <lineage>
        <taxon>Bacteria</taxon>
        <taxon>Pseudomonadati</taxon>
        <taxon>Aquificota</taxon>
        <taxon>Aquificia</taxon>
        <taxon>Aquificales</taxon>
        <taxon>Hydrogenothermaceae</taxon>
        <taxon>Persephonella</taxon>
    </lineage>
</organism>
<dbReference type="RefSeq" id="WP_012675968.1">
    <property type="nucleotide sequence ID" value="NC_012440.1"/>
</dbReference>
<dbReference type="Pfam" id="PF05621">
    <property type="entry name" value="TniB"/>
    <property type="match status" value="1"/>
</dbReference>
<dbReference type="EMBL" id="CP001230">
    <property type="protein sequence ID" value="ACO03729.1"/>
    <property type="molecule type" value="Genomic_DNA"/>
</dbReference>
<dbReference type="SUPFAM" id="SSF52540">
    <property type="entry name" value="P-loop containing nucleoside triphosphate hydrolases"/>
    <property type="match status" value="1"/>
</dbReference>